<feature type="transmembrane region" description="Helical" evidence="7">
    <location>
        <begin position="380"/>
        <end position="406"/>
    </location>
</feature>
<sequence length="424" mass="45082">MNRRQSGPLDTVRTVVTVVRSDQITFIAASLAYYAFISLLPLLLLTVVAVSVVGGPELAATLGTAAANSFGQQAGALVESALVNAAGRGGATVIGTALLVWSALKLFRGLKVAFTTIYGTVDEQSMFDQLRDGFVALVGVGLGVAATVIVGFVVARVDRSIVGVDMANVAGTGLLVLGLLFVFLPLYYVLPDRGVVTVREAVPGALVAAVGWAGLQVGFRIYAEQAATYQAYGVLGGVLLLVTFLYIGGIILLVGVVVNAVLAGRIDDESDLLDPDAHGTGGRGLSATGTTTLDVSEDADERGERDSRDEEIRELRERLAEFEDEVEERTVKRDDLERDLKRYVRRKVRSGKARGWGPYLVLLYGTVMTLGAFTQLSGGWAVLAMLVIWLSTLGLYALMLIVSGGLSAAQLPFKLRDTVADRRK</sequence>
<accession>A0A5N5U7C1</accession>
<dbReference type="Pfam" id="PF03631">
    <property type="entry name" value="Virul_fac_BrkB"/>
    <property type="match status" value="1"/>
</dbReference>
<dbReference type="AlphaFoldDB" id="A0A5N5U7C1"/>
<evidence type="ECO:0000256" key="2">
    <source>
        <dbReference type="ARBA" id="ARBA00022475"/>
    </source>
</evidence>
<feature type="transmembrane region" description="Helical" evidence="7">
    <location>
        <begin position="202"/>
        <end position="223"/>
    </location>
</feature>
<evidence type="ECO:0000256" key="3">
    <source>
        <dbReference type="ARBA" id="ARBA00022692"/>
    </source>
</evidence>
<evidence type="ECO:0000256" key="7">
    <source>
        <dbReference type="SAM" id="Phobius"/>
    </source>
</evidence>
<evidence type="ECO:0000256" key="4">
    <source>
        <dbReference type="ARBA" id="ARBA00022989"/>
    </source>
</evidence>
<dbReference type="EMBL" id="QJOW01000001">
    <property type="protein sequence ID" value="KAB7517846.1"/>
    <property type="molecule type" value="Genomic_DNA"/>
</dbReference>
<evidence type="ECO:0000256" key="5">
    <source>
        <dbReference type="ARBA" id="ARBA00023136"/>
    </source>
</evidence>
<proteinExistence type="predicted"/>
<reference evidence="10 11" key="1">
    <citation type="submission" date="2019-10" db="EMBL/GenBank/DDBJ databases">
        <title>Unraveling microbial dark matter from salterns through culturing: the case of the genus Halosegnis.</title>
        <authorList>
            <person name="Duran-Viseras A."/>
            <person name="Andrei A.-S."/>
            <person name="Vera-Gargallo B."/>
            <person name="Ghai R."/>
            <person name="Sanchez-Porro C."/>
            <person name="Ventosa A."/>
        </authorList>
    </citation>
    <scope>NUCLEOTIDE SEQUENCE [LARGE SCALE GENOMIC DNA]</scope>
    <source>
        <strain evidence="9 11">F17-44</strain>
        <strain evidence="8 10">F19-13</strain>
    </source>
</reference>
<dbReference type="RefSeq" id="WP_152118752.1">
    <property type="nucleotide sequence ID" value="NZ_QJOW01000001.1"/>
</dbReference>
<dbReference type="NCBIfam" id="TIGR00765">
    <property type="entry name" value="yihY_not_rbn"/>
    <property type="match status" value="1"/>
</dbReference>
<dbReference type="Proteomes" id="UP000326302">
    <property type="component" value="Unassembled WGS sequence"/>
</dbReference>
<comment type="caution">
    <text evidence="8">The sequence shown here is derived from an EMBL/GenBank/DDBJ whole genome shotgun (WGS) entry which is preliminary data.</text>
</comment>
<comment type="subcellular location">
    <subcellularLocation>
        <location evidence="1">Cell membrane</location>
        <topology evidence="1">Multi-pass membrane protein</topology>
    </subcellularLocation>
</comment>
<evidence type="ECO:0000256" key="1">
    <source>
        <dbReference type="ARBA" id="ARBA00004651"/>
    </source>
</evidence>
<dbReference type="PANTHER" id="PTHR30213:SF0">
    <property type="entry name" value="UPF0761 MEMBRANE PROTEIN YIHY"/>
    <property type="match status" value="1"/>
</dbReference>
<name>A0A5N5U7C1_9EURY</name>
<evidence type="ECO:0000313" key="8">
    <source>
        <dbReference type="EMBL" id="KAB7514464.1"/>
    </source>
</evidence>
<feature type="transmembrane region" description="Helical" evidence="7">
    <location>
        <begin position="356"/>
        <end position="374"/>
    </location>
</feature>
<dbReference type="EMBL" id="QMDY01000009">
    <property type="protein sequence ID" value="KAB7514464.1"/>
    <property type="molecule type" value="Genomic_DNA"/>
</dbReference>
<evidence type="ECO:0000256" key="6">
    <source>
        <dbReference type="SAM" id="MobiDB-lite"/>
    </source>
</evidence>
<feature type="transmembrane region" description="Helical" evidence="7">
    <location>
        <begin position="169"/>
        <end position="190"/>
    </location>
</feature>
<protein>
    <submittedName>
        <fullName evidence="8">YihY family inner membrane protein</fullName>
    </submittedName>
</protein>
<dbReference type="InterPro" id="IPR017039">
    <property type="entry name" value="Virul_fac_BrkB"/>
</dbReference>
<keyword evidence="3 7" id="KW-0812">Transmembrane</keyword>
<feature type="transmembrane region" description="Helical" evidence="7">
    <location>
        <begin position="85"/>
        <end position="104"/>
    </location>
</feature>
<keyword evidence="4 7" id="KW-1133">Transmembrane helix</keyword>
<feature type="transmembrane region" description="Helical" evidence="7">
    <location>
        <begin position="31"/>
        <end position="53"/>
    </location>
</feature>
<feature type="transmembrane region" description="Helical" evidence="7">
    <location>
        <begin position="229"/>
        <end position="262"/>
    </location>
</feature>
<feature type="region of interest" description="Disordered" evidence="6">
    <location>
        <begin position="275"/>
        <end position="310"/>
    </location>
</feature>
<dbReference type="GO" id="GO:0005886">
    <property type="term" value="C:plasma membrane"/>
    <property type="evidence" value="ECO:0007669"/>
    <property type="project" value="UniProtKB-SubCell"/>
</dbReference>
<dbReference type="Proteomes" id="UP000326207">
    <property type="component" value="Unassembled WGS sequence"/>
</dbReference>
<keyword evidence="5 7" id="KW-0472">Membrane</keyword>
<evidence type="ECO:0000313" key="10">
    <source>
        <dbReference type="Proteomes" id="UP000326207"/>
    </source>
</evidence>
<dbReference type="OrthoDB" id="202693at2157"/>
<accession>A0A5N5UGI7</accession>
<evidence type="ECO:0000313" key="11">
    <source>
        <dbReference type="Proteomes" id="UP000326302"/>
    </source>
</evidence>
<gene>
    <name evidence="9" type="ORF">DMP03_00305</name>
    <name evidence="8" type="ORF">DP108_11865</name>
</gene>
<evidence type="ECO:0000313" key="9">
    <source>
        <dbReference type="EMBL" id="KAB7517846.1"/>
    </source>
</evidence>
<dbReference type="PANTHER" id="PTHR30213">
    <property type="entry name" value="INNER MEMBRANE PROTEIN YHJD"/>
    <property type="match status" value="1"/>
</dbReference>
<organism evidence="8 10">
    <name type="scientific">Halosegnis rubeus</name>
    <dbReference type="NCBI Taxonomy" id="2212850"/>
    <lineage>
        <taxon>Archaea</taxon>
        <taxon>Methanobacteriati</taxon>
        <taxon>Methanobacteriota</taxon>
        <taxon>Stenosarchaea group</taxon>
        <taxon>Halobacteria</taxon>
        <taxon>Halobacteriales</taxon>
        <taxon>Natronomonadaceae</taxon>
        <taxon>Halosegnis</taxon>
    </lineage>
</organism>
<feature type="transmembrane region" description="Helical" evidence="7">
    <location>
        <begin position="134"/>
        <end position="157"/>
    </location>
</feature>
<keyword evidence="2" id="KW-1003">Cell membrane</keyword>